<proteinExistence type="predicted"/>
<reference evidence="1 2" key="1">
    <citation type="submission" date="2013-11" db="EMBL/GenBank/DDBJ databases">
        <title>The Genome Sequence of Phytophthora parasitica P1976.</title>
        <authorList>
            <consortium name="The Broad Institute Genomics Platform"/>
            <person name="Russ C."/>
            <person name="Tyler B."/>
            <person name="Panabieres F."/>
            <person name="Shan W."/>
            <person name="Tripathy S."/>
            <person name="Grunwald N."/>
            <person name="Machado M."/>
            <person name="Johnson C.S."/>
            <person name="Walker B."/>
            <person name="Young S."/>
            <person name="Zeng Q."/>
            <person name="Gargeya S."/>
            <person name="Fitzgerald M."/>
            <person name="Haas B."/>
            <person name="Abouelleil A."/>
            <person name="Allen A.W."/>
            <person name="Alvarado L."/>
            <person name="Arachchi H.M."/>
            <person name="Berlin A.M."/>
            <person name="Chapman S.B."/>
            <person name="Gainer-Dewar J."/>
            <person name="Goldberg J."/>
            <person name="Griggs A."/>
            <person name="Gujja S."/>
            <person name="Hansen M."/>
            <person name="Howarth C."/>
            <person name="Imamovic A."/>
            <person name="Ireland A."/>
            <person name="Larimer J."/>
            <person name="McCowan C."/>
            <person name="Murphy C."/>
            <person name="Pearson M."/>
            <person name="Poon T.W."/>
            <person name="Priest M."/>
            <person name="Roberts A."/>
            <person name="Saif S."/>
            <person name="Shea T."/>
            <person name="Sisk P."/>
            <person name="Sykes S."/>
            <person name="Wortman J."/>
            <person name="Nusbaum C."/>
            <person name="Birren B."/>
        </authorList>
    </citation>
    <scope>NUCLEOTIDE SEQUENCE [LARGE SCALE GENOMIC DNA]</scope>
    <source>
        <strain evidence="1 2">P1976</strain>
    </source>
</reference>
<comment type="caution">
    <text evidence="1">The sequence shown here is derived from an EMBL/GenBank/DDBJ whole genome shotgun (WGS) entry which is preliminary data.</text>
</comment>
<dbReference type="EMBL" id="ANJA01001124">
    <property type="protein sequence ID" value="ETO79290.1"/>
    <property type="molecule type" value="Genomic_DNA"/>
</dbReference>
<dbReference type="InterPro" id="IPR038765">
    <property type="entry name" value="Papain-like_cys_pep_sf"/>
</dbReference>
<evidence type="ECO:0000313" key="1">
    <source>
        <dbReference type="EMBL" id="ETO79289.1"/>
    </source>
</evidence>
<dbReference type="AlphaFoldDB" id="A0A081AK78"/>
<dbReference type="OrthoDB" id="102527at2759"/>
<dbReference type="Gene3D" id="3.40.395.10">
    <property type="entry name" value="Adenoviral Proteinase, Chain A"/>
    <property type="match status" value="1"/>
</dbReference>
<evidence type="ECO:0008006" key="3">
    <source>
        <dbReference type="Google" id="ProtNLM"/>
    </source>
</evidence>
<evidence type="ECO:0000313" key="2">
    <source>
        <dbReference type="Proteomes" id="UP000028582"/>
    </source>
</evidence>
<accession>A0A081AK78</accession>
<gene>
    <name evidence="1" type="ORF">F444_05990</name>
</gene>
<dbReference type="SUPFAM" id="SSF54001">
    <property type="entry name" value="Cysteine proteinases"/>
    <property type="match status" value="1"/>
</dbReference>
<sequence>MNGHPLNFCRSSPEARTIPLDDTARFRSSRPRTARERSSCAPPPLRRSAWLQFSPRGELLRCFLWHLLSSIRTSSNGPAHVSSRICIVVDGPKQTVYCYDSTNKRANHNLLAELADELVKKSLPQGYSITPIHNPIQKDGYNCGLFICLYFWRRFWKEAGSDYTETGLVRRRWDVMHLIVEFSDGSKEKETVAA</sequence>
<name>A0A081AK78_PHYNI</name>
<dbReference type="EMBL" id="ANJA01001124">
    <property type="protein sequence ID" value="ETO79289.1"/>
    <property type="molecule type" value="Genomic_DNA"/>
</dbReference>
<dbReference type="Proteomes" id="UP000028582">
    <property type="component" value="Unassembled WGS sequence"/>
</dbReference>
<organism evidence="1 2">
    <name type="scientific">Phytophthora nicotianae P1976</name>
    <dbReference type="NCBI Taxonomy" id="1317066"/>
    <lineage>
        <taxon>Eukaryota</taxon>
        <taxon>Sar</taxon>
        <taxon>Stramenopiles</taxon>
        <taxon>Oomycota</taxon>
        <taxon>Peronosporomycetes</taxon>
        <taxon>Peronosporales</taxon>
        <taxon>Peronosporaceae</taxon>
        <taxon>Phytophthora</taxon>
    </lineage>
</organism>
<protein>
    <recommendedName>
        <fullName evidence="3">Ubiquitin-like protease family profile domain-containing protein</fullName>
    </recommendedName>
</protein>